<evidence type="ECO:0000256" key="2">
    <source>
        <dbReference type="ARBA" id="ARBA00010663"/>
    </source>
</evidence>
<keyword evidence="6 10" id="KW-0472">Membrane</keyword>
<dbReference type="PROSITE" id="PS50262">
    <property type="entry name" value="G_PROTEIN_RECEP_F1_2"/>
    <property type="match status" value="1"/>
</dbReference>
<keyword evidence="7 9" id="KW-0675">Receptor</keyword>
<dbReference type="InterPro" id="IPR000276">
    <property type="entry name" value="GPCR_Rhodpsn"/>
</dbReference>
<organism evidence="12 13">
    <name type="scientific">Pristionchus mayeri</name>
    <dbReference type="NCBI Taxonomy" id="1317129"/>
    <lineage>
        <taxon>Eukaryota</taxon>
        <taxon>Metazoa</taxon>
        <taxon>Ecdysozoa</taxon>
        <taxon>Nematoda</taxon>
        <taxon>Chromadorea</taxon>
        <taxon>Rhabditida</taxon>
        <taxon>Rhabditina</taxon>
        <taxon>Diplogasteromorpha</taxon>
        <taxon>Diplogasteroidea</taxon>
        <taxon>Neodiplogasteridae</taxon>
        <taxon>Pristionchus</taxon>
    </lineage>
</organism>
<feature type="transmembrane region" description="Helical" evidence="10">
    <location>
        <begin position="263"/>
        <end position="284"/>
    </location>
</feature>
<dbReference type="GO" id="GO:0004983">
    <property type="term" value="F:neuropeptide Y receptor activity"/>
    <property type="evidence" value="ECO:0007669"/>
    <property type="project" value="InterPro"/>
</dbReference>
<gene>
    <name evidence="12" type="ORF">PMAYCL1PPCAC_18276</name>
</gene>
<protein>
    <recommendedName>
        <fullName evidence="11">G-protein coupled receptors family 1 profile domain-containing protein</fullName>
    </recommendedName>
</protein>
<evidence type="ECO:0000256" key="9">
    <source>
        <dbReference type="RuleBase" id="RU000688"/>
    </source>
</evidence>
<dbReference type="InterPro" id="IPR017452">
    <property type="entry name" value="GPCR_Rhodpsn_7TM"/>
</dbReference>
<keyword evidence="5 9" id="KW-0297">G-protein coupled receptor</keyword>
<feature type="non-terminal residue" evidence="12">
    <location>
        <position position="1"/>
    </location>
</feature>
<evidence type="ECO:0000313" key="12">
    <source>
        <dbReference type="EMBL" id="GMR48081.1"/>
    </source>
</evidence>
<keyword evidence="8 9" id="KW-0807">Transducer</keyword>
<evidence type="ECO:0000256" key="7">
    <source>
        <dbReference type="ARBA" id="ARBA00023170"/>
    </source>
</evidence>
<dbReference type="AlphaFoldDB" id="A0AAN5CP37"/>
<evidence type="ECO:0000256" key="4">
    <source>
        <dbReference type="ARBA" id="ARBA00022989"/>
    </source>
</evidence>
<evidence type="ECO:0000259" key="11">
    <source>
        <dbReference type="PROSITE" id="PS50262"/>
    </source>
</evidence>
<dbReference type="Pfam" id="PF00001">
    <property type="entry name" value="7tm_1"/>
    <property type="match status" value="1"/>
</dbReference>
<proteinExistence type="inferred from homology"/>
<comment type="similarity">
    <text evidence="2 9">Belongs to the G-protein coupled receptor 1 family.</text>
</comment>
<sequence length="352" mass="40210">PLMSTVSPLPSLLSNLSNCSSIQELSFESVDLLWVRLPFSFLYFVVWLCSLVGNSLVLYIVIFAQISLSVRSVFIGCLAVSDILMSLTSLPITAFTTFVREWIFPNFFCKLINVFQGGSVFVSSFTLTAIAIDRCILVRHPSTEIINYTRAINIVLLIWLLGYSLALPLGIFSEAVKYDGFCGEFCEENWPDYRAESGYSRLRRAYGFAVLILQFAFPVVISTICYAAISRVMNEQLARRRGHQLLPDAEHRLLKKKNRANRMMVYMVGGLVFTWLPLNLVNLYRDFFDITSFGAWWSMVFASSHVIAMMSGVVNPVIYSWFNPVFRIAVENLIRRCAWCRFEPRETTKSHH</sequence>
<keyword evidence="13" id="KW-1185">Reference proteome</keyword>
<dbReference type="PANTHER" id="PTHR24235">
    <property type="entry name" value="NEUROPEPTIDE Y RECEPTOR"/>
    <property type="match status" value="1"/>
</dbReference>
<dbReference type="PROSITE" id="PS00237">
    <property type="entry name" value="G_PROTEIN_RECEP_F1_1"/>
    <property type="match status" value="1"/>
</dbReference>
<dbReference type="EMBL" id="BTRK01000004">
    <property type="protein sequence ID" value="GMR48081.1"/>
    <property type="molecule type" value="Genomic_DNA"/>
</dbReference>
<dbReference type="GO" id="GO:0043005">
    <property type="term" value="C:neuron projection"/>
    <property type="evidence" value="ECO:0007669"/>
    <property type="project" value="TreeGrafter"/>
</dbReference>
<name>A0AAN5CP37_9BILA</name>
<dbReference type="SUPFAM" id="SSF81321">
    <property type="entry name" value="Family A G protein-coupled receptor-like"/>
    <property type="match status" value="1"/>
</dbReference>
<keyword evidence="4 10" id="KW-1133">Transmembrane helix</keyword>
<dbReference type="CDD" id="cd15203">
    <property type="entry name" value="7tmA_NPYR-like"/>
    <property type="match status" value="1"/>
</dbReference>
<dbReference type="Proteomes" id="UP001328107">
    <property type="component" value="Unassembled WGS sequence"/>
</dbReference>
<dbReference type="PRINTS" id="PR01012">
    <property type="entry name" value="NRPEPTIDEYR"/>
</dbReference>
<reference evidence="13" key="1">
    <citation type="submission" date="2022-10" db="EMBL/GenBank/DDBJ databases">
        <title>Genome assembly of Pristionchus species.</title>
        <authorList>
            <person name="Yoshida K."/>
            <person name="Sommer R.J."/>
        </authorList>
    </citation>
    <scope>NUCLEOTIDE SEQUENCE [LARGE SCALE GENOMIC DNA]</scope>
    <source>
        <strain evidence="13">RS5460</strain>
    </source>
</reference>
<evidence type="ECO:0000313" key="13">
    <source>
        <dbReference type="Proteomes" id="UP001328107"/>
    </source>
</evidence>
<accession>A0AAN5CP37</accession>
<feature type="transmembrane region" description="Helical" evidence="10">
    <location>
        <begin position="296"/>
        <end position="318"/>
    </location>
</feature>
<comment type="subcellular location">
    <subcellularLocation>
        <location evidence="1">Membrane</location>
        <topology evidence="1">Multi-pass membrane protein</topology>
    </subcellularLocation>
</comment>
<evidence type="ECO:0000256" key="8">
    <source>
        <dbReference type="ARBA" id="ARBA00023224"/>
    </source>
</evidence>
<evidence type="ECO:0000256" key="5">
    <source>
        <dbReference type="ARBA" id="ARBA00023040"/>
    </source>
</evidence>
<evidence type="ECO:0000256" key="6">
    <source>
        <dbReference type="ARBA" id="ARBA00023136"/>
    </source>
</evidence>
<dbReference type="PANTHER" id="PTHR24235:SF18">
    <property type="entry name" value="G-PROTEIN COUPLED RECEPTORS FAMILY 1 PROFILE DOMAIN-CONTAINING PROTEIN"/>
    <property type="match status" value="1"/>
</dbReference>
<feature type="transmembrane region" description="Helical" evidence="10">
    <location>
        <begin position="111"/>
        <end position="132"/>
    </location>
</feature>
<dbReference type="GO" id="GO:0042923">
    <property type="term" value="F:neuropeptide binding"/>
    <property type="evidence" value="ECO:0007669"/>
    <property type="project" value="TreeGrafter"/>
</dbReference>
<keyword evidence="3 9" id="KW-0812">Transmembrane</keyword>
<dbReference type="Gene3D" id="1.20.1070.10">
    <property type="entry name" value="Rhodopsin 7-helix transmembrane proteins"/>
    <property type="match status" value="1"/>
</dbReference>
<evidence type="ECO:0000256" key="3">
    <source>
        <dbReference type="ARBA" id="ARBA00022692"/>
    </source>
</evidence>
<evidence type="ECO:0000256" key="1">
    <source>
        <dbReference type="ARBA" id="ARBA00004141"/>
    </source>
</evidence>
<dbReference type="InterPro" id="IPR000611">
    <property type="entry name" value="NPY_rcpt"/>
</dbReference>
<feature type="transmembrane region" description="Helical" evidence="10">
    <location>
        <begin position="205"/>
        <end position="229"/>
    </location>
</feature>
<comment type="caution">
    <text evidence="12">The sequence shown here is derived from an EMBL/GenBank/DDBJ whole genome shotgun (WGS) entry which is preliminary data.</text>
</comment>
<dbReference type="PRINTS" id="PR00237">
    <property type="entry name" value="GPCRRHODOPSN"/>
</dbReference>
<dbReference type="GO" id="GO:0005886">
    <property type="term" value="C:plasma membrane"/>
    <property type="evidence" value="ECO:0007669"/>
    <property type="project" value="TreeGrafter"/>
</dbReference>
<feature type="domain" description="G-protein coupled receptors family 1 profile" evidence="11">
    <location>
        <begin position="53"/>
        <end position="319"/>
    </location>
</feature>
<feature type="transmembrane region" description="Helical" evidence="10">
    <location>
        <begin position="152"/>
        <end position="171"/>
    </location>
</feature>
<feature type="transmembrane region" description="Helical" evidence="10">
    <location>
        <begin position="41"/>
        <end position="61"/>
    </location>
</feature>
<evidence type="ECO:0000256" key="10">
    <source>
        <dbReference type="SAM" id="Phobius"/>
    </source>
</evidence>
<feature type="transmembrane region" description="Helical" evidence="10">
    <location>
        <begin position="73"/>
        <end position="99"/>
    </location>
</feature>